<name>A0A0A8YLF2_ARUDO</name>
<evidence type="ECO:0000313" key="1">
    <source>
        <dbReference type="EMBL" id="JAD26383.1"/>
    </source>
</evidence>
<proteinExistence type="predicted"/>
<reference evidence="1" key="2">
    <citation type="journal article" date="2015" name="Data Brief">
        <title>Shoot transcriptome of the giant reed, Arundo donax.</title>
        <authorList>
            <person name="Barrero R.A."/>
            <person name="Guerrero F.D."/>
            <person name="Moolhuijzen P."/>
            <person name="Goolsby J.A."/>
            <person name="Tidwell J."/>
            <person name="Bellgard S.E."/>
            <person name="Bellgard M.I."/>
        </authorList>
    </citation>
    <scope>NUCLEOTIDE SEQUENCE</scope>
    <source>
        <tissue evidence="1">Shoot tissue taken approximately 20 cm above the soil surface</tissue>
    </source>
</reference>
<organism evidence="1">
    <name type="scientific">Arundo donax</name>
    <name type="common">Giant reed</name>
    <name type="synonym">Donax arundinaceus</name>
    <dbReference type="NCBI Taxonomy" id="35708"/>
    <lineage>
        <taxon>Eukaryota</taxon>
        <taxon>Viridiplantae</taxon>
        <taxon>Streptophyta</taxon>
        <taxon>Embryophyta</taxon>
        <taxon>Tracheophyta</taxon>
        <taxon>Spermatophyta</taxon>
        <taxon>Magnoliopsida</taxon>
        <taxon>Liliopsida</taxon>
        <taxon>Poales</taxon>
        <taxon>Poaceae</taxon>
        <taxon>PACMAD clade</taxon>
        <taxon>Arundinoideae</taxon>
        <taxon>Arundineae</taxon>
        <taxon>Arundo</taxon>
    </lineage>
</organism>
<accession>A0A0A8YLF2</accession>
<dbReference type="EMBL" id="GBRH01271512">
    <property type="protein sequence ID" value="JAD26383.1"/>
    <property type="molecule type" value="Transcribed_RNA"/>
</dbReference>
<protein>
    <submittedName>
        <fullName evidence="1">Uncharacterized protein</fullName>
    </submittedName>
</protein>
<reference evidence="1" key="1">
    <citation type="submission" date="2014-09" db="EMBL/GenBank/DDBJ databases">
        <authorList>
            <person name="Magalhaes I.L.F."/>
            <person name="Oliveira U."/>
            <person name="Santos F.R."/>
            <person name="Vidigal T.H.D.A."/>
            <person name="Brescovit A.D."/>
            <person name="Santos A.J."/>
        </authorList>
    </citation>
    <scope>NUCLEOTIDE SEQUENCE</scope>
    <source>
        <tissue evidence="1">Shoot tissue taken approximately 20 cm above the soil surface</tissue>
    </source>
</reference>
<sequence length="55" mass="6369">MLLNFLRTRGLESYFWRLKMMPAAQKYNGTCTPRALNIYSSICIHKISLILCLCA</sequence>
<dbReference type="AlphaFoldDB" id="A0A0A8YLF2"/>